<name>A0A875S7S6_EENNA</name>
<dbReference type="OrthoDB" id="6513042at2759"/>
<dbReference type="RefSeq" id="XP_038779324.1">
    <property type="nucleotide sequence ID" value="XM_038923396.1"/>
</dbReference>
<dbReference type="InterPro" id="IPR052800">
    <property type="entry name" value="DNA_Repair_Helicase_ZGRF1"/>
</dbReference>
<reference evidence="2" key="1">
    <citation type="submission" date="2020-10" db="EMBL/GenBank/DDBJ databases">
        <authorList>
            <person name="Roach M.J.R."/>
        </authorList>
    </citation>
    <scope>NUCLEOTIDE SEQUENCE</scope>
    <source>
        <strain evidence="2">CBS 1945</strain>
    </source>
</reference>
<evidence type="ECO:0000259" key="1">
    <source>
        <dbReference type="Pfam" id="PF10382"/>
    </source>
</evidence>
<dbReference type="GO" id="GO:0005634">
    <property type="term" value="C:nucleus"/>
    <property type="evidence" value="ECO:0007669"/>
    <property type="project" value="TreeGrafter"/>
</dbReference>
<dbReference type="GO" id="GO:0035861">
    <property type="term" value="C:site of double-strand break"/>
    <property type="evidence" value="ECO:0007669"/>
    <property type="project" value="TreeGrafter"/>
</dbReference>
<dbReference type="Proteomes" id="UP000662931">
    <property type="component" value="Chromosome 3"/>
</dbReference>
<evidence type="ECO:0000313" key="3">
    <source>
        <dbReference type="Proteomes" id="UP000662931"/>
    </source>
</evidence>
<organism evidence="2 3">
    <name type="scientific">Eeniella nana</name>
    <name type="common">Yeast</name>
    <name type="synonym">Brettanomyces nanus</name>
    <dbReference type="NCBI Taxonomy" id="13502"/>
    <lineage>
        <taxon>Eukaryota</taxon>
        <taxon>Fungi</taxon>
        <taxon>Dikarya</taxon>
        <taxon>Ascomycota</taxon>
        <taxon>Saccharomycotina</taxon>
        <taxon>Pichiomycetes</taxon>
        <taxon>Pichiales</taxon>
        <taxon>Pichiaceae</taxon>
        <taxon>Brettanomyces</taxon>
    </lineage>
</organism>
<evidence type="ECO:0000313" key="2">
    <source>
        <dbReference type="EMBL" id="QPG75759.1"/>
    </source>
</evidence>
<dbReference type="GO" id="GO:0006302">
    <property type="term" value="P:double-strand break repair"/>
    <property type="evidence" value="ECO:0007669"/>
    <property type="project" value="TreeGrafter"/>
</dbReference>
<gene>
    <name evidence="2" type="ORF">FOA43_003119</name>
</gene>
<dbReference type="EMBL" id="CP064814">
    <property type="protein sequence ID" value="QPG75759.1"/>
    <property type="molecule type" value="Genomic_DNA"/>
</dbReference>
<accession>A0A875S7S6</accession>
<dbReference type="InterPro" id="IPR018838">
    <property type="entry name" value="ZGRF1-like_N"/>
</dbReference>
<dbReference type="PANTHER" id="PTHR28535">
    <property type="entry name" value="ZINC FINGER GRF-TYPE CONTAINING 1"/>
    <property type="match status" value="1"/>
</dbReference>
<dbReference type="PANTHER" id="PTHR28535:SF1">
    <property type="entry name" value="PROTEIN ZGRF1"/>
    <property type="match status" value="1"/>
</dbReference>
<dbReference type="GeneID" id="62196520"/>
<feature type="domain" description="5'-3' DNA helicase ZGRF1-like N-terminal" evidence="1">
    <location>
        <begin position="18"/>
        <end position="95"/>
    </location>
</feature>
<keyword evidence="3" id="KW-1185">Reference proteome</keyword>
<sequence>MGTDFTLNEQLKHSEYSEYRILYTFDIYKKAKVWQDGTLRLFKINKKLIVYDDSKVLVYEDFWKLYETFHERQVIKFDDVWITVDATLGVYERDVLGQFLRVNSSCNDVTLNAKRIVQPVKKLNKKQNSLLPLTPAKRKRRVVGLRHSRGDFKSPLLKKTPKTPARKTLHIDRSYETPQISMLTPPISSYSYRRLDLQTPLKKHLPSQQLDLLQVDVYDSDSQENDDLSDFGEDTNATPKNAQKKLFDKLELGNSGNEIATETWGHKEDSSDRAKAVLDLSKRLLGKP</sequence>
<dbReference type="KEGG" id="bnn:FOA43_003119"/>
<protein>
    <recommendedName>
        <fullName evidence="1">5'-3' DNA helicase ZGRF1-like N-terminal domain-containing protein</fullName>
    </recommendedName>
</protein>
<dbReference type="AlphaFoldDB" id="A0A875S7S6"/>
<dbReference type="Pfam" id="PF10382">
    <property type="entry name" value="ZGRF1-like_N"/>
    <property type="match status" value="1"/>
</dbReference>
<proteinExistence type="predicted"/>